<feature type="region of interest" description="Disordered" evidence="1">
    <location>
        <begin position="72"/>
        <end position="128"/>
    </location>
</feature>
<keyword evidence="2" id="KW-0732">Signal</keyword>
<protein>
    <submittedName>
        <fullName evidence="3">Putative secreted protein</fullName>
    </submittedName>
</protein>
<accession>A0A6B0UQR7</accession>
<evidence type="ECO:0000313" key="3">
    <source>
        <dbReference type="EMBL" id="MXU92073.1"/>
    </source>
</evidence>
<proteinExistence type="predicted"/>
<feature type="signal peptide" evidence="2">
    <location>
        <begin position="1"/>
        <end position="20"/>
    </location>
</feature>
<dbReference type="AlphaFoldDB" id="A0A6B0UQR7"/>
<feature type="compositionally biased region" description="Basic and acidic residues" evidence="1">
    <location>
        <begin position="80"/>
        <end position="93"/>
    </location>
</feature>
<feature type="chain" id="PRO_5025491423" evidence="2">
    <location>
        <begin position="21"/>
        <end position="128"/>
    </location>
</feature>
<evidence type="ECO:0000256" key="1">
    <source>
        <dbReference type="SAM" id="MobiDB-lite"/>
    </source>
</evidence>
<sequence>MFSVQTSILAPLLYALLGRAIDEKNLDTGKQDAGSSLKAKPNETPQHLAQFASSATSRKIAPVASTFAAVAERQQGTGCGRREKIQKPPECRKTSSKSRTGKRKRHERNERNERPSTLHKKAQSQPEV</sequence>
<reference evidence="3" key="1">
    <citation type="submission" date="2019-12" db="EMBL/GenBank/DDBJ databases">
        <title>An insight into the sialome of adult female Ixodes ricinus ticks feeding for 6 days.</title>
        <authorList>
            <person name="Perner J."/>
            <person name="Ribeiro J.M.C."/>
        </authorList>
    </citation>
    <scope>NUCLEOTIDE SEQUENCE</scope>
    <source>
        <strain evidence="3">Semi-engorged</strain>
        <tissue evidence="3">Salivary glands</tissue>
    </source>
</reference>
<feature type="compositionally biased region" description="Basic residues" evidence="1">
    <location>
        <begin position="94"/>
        <end position="106"/>
    </location>
</feature>
<name>A0A6B0UQR7_IXORI</name>
<feature type="compositionally biased region" description="Basic and acidic residues" evidence="1">
    <location>
        <begin position="107"/>
        <end position="116"/>
    </location>
</feature>
<evidence type="ECO:0000256" key="2">
    <source>
        <dbReference type="SAM" id="SignalP"/>
    </source>
</evidence>
<feature type="region of interest" description="Disordered" evidence="1">
    <location>
        <begin position="26"/>
        <end position="46"/>
    </location>
</feature>
<organism evidence="3">
    <name type="scientific">Ixodes ricinus</name>
    <name type="common">Common tick</name>
    <name type="synonym">Acarus ricinus</name>
    <dbReference type="NCBI Taxonomy" id="34613"/>
    <lineage>
        <taxon>Eukaryota</taxon>
        <taxon>Metazoa</taxon>
        <taxon>Ecdysozoa</taxon>
        <taxon>Arthropoda</taxon>
        <taxon>Chelicerata</taxon>
        <taxon>Arachnida</taxon>
        <taxon>Acari</taxon>
        <taxon>Parasitiformes</taxon>
        <taxon>Ixodida</taxon>
        <taxon>Ixodoidea</taxon>
        <taxon>Ixodidae</taxon>
        <taxon>Ixodinae</taxon>
        <taxon>Ixodes</taxon>
    </lineage>
</organism>
<dbReference type="EMBL" id="GIFC01009990">
    <property type="protein sequence ID" value="MXU92073.1"/>
    <property type="molecule type" value="Transcribed_RNA"/>
</dbReference>